<proteinExistence type="predicted"/>
<feature type="compositionally biased region" description="Low complexity" evidence="2">
    <location>
        <begin position="148"/>
        <end position="168"/>
    </location>
</feature>
<organism evidence="3 4">
    <name type="scientific">Streptomyces aurantiacus JA 4570</name>
    <dbReference type="NCBI Taxonomy" id="1286094"/>
    <lineage>
        <taxon>Bacteria</taxon>
        <taxon>Bacillati</taxon>
        <taxon>Actinomycetota</taxon>
        <taxon>Actinomycetes</taxon>
        <taxon>Kitasatosporales</taxon>
        <taxon>Streptomycetaceae</taxon>
        <taxon>Streptomyces</taxon>
        <taxon>Streptomyces aurantiacus group</taxon>
    </lineage>
</organism>
<feature type="compositionally biased region" description="Low complexity" evidence="2">
    <location>
        <begin position="82"/>
        <end position="108"/>
    </location>
</feature>
<feature type="region of interest" description="Disordered" evidence="2">
    <location>
        <begin position="81"/>
        <end position="189"/>
    </location>
</feature>
<evidence type="ECO:0000256" key="2">
    <source>
        <dbReference type="SAM" id="MobiDB-lite"/>
    </source>
</evidence>
<reference evidence="3 4" key="1">
    <citation type="submission" date="2013-02" db="EMBL/GenBank/DDBJ databases">
        <title>Draft Genome Sequence of Streptomyces aurantiacus, Which Produces Setomimycin.</title>
        <authorList>
            <person name="Gruening B.A."/>
            <person name="Praeg A."/>
            <person name="Erxleben A."/>
            <person name="Guenther S."/>
            <person name="Mueller M."/>
        </authorList>
    </citation>
    <scope>NUCLEOTIDE SEQUENCE [LARGE SCALE GENOMIC DNA]</scope>
    <source>
        <strain evidence="3 4">JA 4570</strain>
    </source>
</reference>
<dbReference type="Proteomes" id="UP000014629">
    <property type="component" value="Unassembled WGS sequence"/>
</dbReference>
<dbReference type="EMBL" id="AOPZ01000003">
    <property type="protein sequence ID" value="EPH46854.1"/>
    <property type="molecule type" value="Genomic_DNA"/>
</dbReference>
<dbReference type="OrthoDB" id="4919249at2"/>
<dbReference type="AlphaFoldDB" id="S3ZVP7"/>
<evidence type="ECO:0000313" key="3">
    <source>
        <dbReference type="EMBL" id="EPH46854.1"/>
    </source>
</evidence>
<feature type="coiled-coil region" evidence="1">
    <location>
        <begin position="13"/>
        <end position="47"/>
    </location>
</feature>
<protein>
    <submittedName>
        <fullName evidence="3">Putative Mucin-19</fullName>
    </submittedName>
</protein>
<evidence type="ECO:0000256" key="1">
    <source>
        <dbReference type="SAM" id="Coils"/>
    </source>
</evidence>
<accession>S3ZVP7</accession>
<dbReference type="RefSeq" id="WP_016638156.1">
    <property type="nucleotide sequence ID" value="NZ_AOPZ01000003.1"/>
</dbReference>
<keyword evidence="1" id="KW-0175">Coiled coil</keyword>
<feature type="region of interest" description="Disordered" evidence="2">
    <location>
        <begin position="289"/>
        <end position="312"/>
    </location>
</feature>
<gene>
    <name evidence="3" type="ORF">STRAU_0020</name>
</gene>
<sequence>MTNKGYTEGLAELREVRDEIKPLTRQLAKLQAELAKLEAQRDRKIVELGAFEKAKADRLATSAGVSVIDVVALVPALGPQGPASAPAEPAPARSAAEAPAEPQTAAQSINEVAGAPTPDLPAATQPAVGEQAPSTDAAENHDQEQELAAPAEPSAPSMPAPASAASVPGEEQKRTLPSIPEGPAGDGWFRAEQGLASKRPNFKQATRQMAFLDTGSGVLVWQGGAVTLELGRASVAEILTAVYATVPAAVERIYVTAGDPWHQNAGGHQFLKDAVAEWLNGPLPEGWQVESSRGKDRQAGHLVHPRNPVGRWQRGADQHTEIRSAGEWFDPEGADPATVRAAFVELWKALHRHWDDVVLMGSPSQTGRDLWSRTIPAKAGAKWADGYPVMSQEIRGLLHATAGQGRTELIVPPRVAERVPGWFEADRTFAYAKHTWSSGVGVPRRVTASAFAAMSEKEQSNALFSPSHWQVRVTIPKGWEHVGLLPAPAPGERAWHYPYEGGRTFVTWAGGAEVNVALRNPLQPWRIEILDGLVWEKGDPLKDWSAKLKDAWRSLRALAEFHGDEQQRQAARLASRAVRSILLYGIGTFAQRPRITTGSVVLGAGGEVPEIPDGARLTGLTDTHATWERNAGFARDPYAHPEWAAGVWSAARAALLDGPTSSKDPQSGKPLRAGALHLPAGAILAFRTDAVYSSVRPEWPYGGEPGDFLLKGAMPWEQPTPTSDEEFYVLQRLGRQAVEAEGL</sequence>
<evidence type="ECO:0000313" key="4">
    <source>
        <dbReference type="Proteomes" id="UP000014629"/>
    </source>
</evidence>
<comment type="caution">
    <text evidence="3">The sequence shown here is derived from an EMBL/GenBank/DDBJ whole genome shotgun (WGS) entry which is preliminary data.</text>
</comment>
<name>S3ZVP7_9ACTN</name>
<dbReference type="PATRIC" id="fig|1286094.4.peg.19"/>
<keyword evidence="4" id="KW-1185">Reference proteome</keyword>